<evidence type="ECO:0000313" key="2">
    <source>
        <dbReference type="EMBL" id="KAG6950331.1"/>
    </source>
</evidence>
<feature type="compositionally biased region" description="Polar residues" evidence="1">
    <location>
        <begin position="85"/>
        <end position="102"/>
    </location>
</feature>
<accession>A0A8T1TZ19</accession>
<proteinExistence type="predicted"/>
<protein>
    <submittedName>
        <fullName evidence="2">Uncharacterized protein</fullName>
    </submittedName>
</protein>
<evidence type="ECO:0000313" key="3">
    <source>
        <dbReference type="Proteomes" id="UP000688947"/>
    </source>
</evidence>
<evidence type="ECO:0000256" key="1">
    <source>
        <dbReference type="SAM" id="MobiDB-lite"/>
    </source>
</evidence>
<name>A0A8T1TZ19_9STRA</name>
<comment type="caution">
    <text evidence="2">The sequence shown here is derived from an EMBL/GenBank/DDBJ whole genome shotgun (WGS) entry which is preliminary data.</text>
</comment>
<gene>
    <name evidence="2" type="ORF">JG687_00014318</name>
</gene>
<dbReference type="Proteomes" id="UP000688947">
    <property type="component" value="Unassembled WGS sequence"/>
</dbReference>
<organism evidence="2 3">
    <name type="scientific">Phytophthora cactorum</name>
    <dbReference type="NCBI Taxonomy" id="29920"/>
    <lineage>
        <taxon>Eukaryota</taxon>
        <taxon>Sar</taxon>
        <taxon>Stramenopiles</taxon>
        <taxon>Oomycota</taxon>
        <taxon>Peronosporomycetes</taxon>
        <taxon>Peronosporales</taxon>
        <taxon>Peronosporaceae</taxon>
        <taxon>Phytophthora</taxon>
    </lineage>
</organism>
<sequence>MLEVTTPQNTVRTNFSSSSSLSISHLECLTPHFRPTAKSLLRVQPNKCFGYIVTTPSAPRSHTTPVLRLSVADYHLEHRRRRNTRSMIRQTAESNAPDSSNPRAPPRGNDLLFEELEKG</sequence>
<dbReference type="AlphaFoldDB" id="A0A8T1TZ19"/>
<reference evidence="2" key="1">
    <citation type="submission" date="2021-01" db="EMBL/GenBank/DDBJ databases">
        <title>Phytophthora aleatoria, a newly-described species from Pinus radiata is distinct from Phytophthora cactorum isolates based on comparative genomics.</title>
        <authorList>
            <person name="Mcdougal R."/>
            <person name="Panda P."/>
            <person name="Williams N."/>
            <person name="Studholme D.J."/>
        </authorList>
    </citation>
    <scope>NUCLEOTIDE SEQUENCE</scope>
    <source>
        <strain evidence="2">NZFS 3830</strain>
    </source>
</reference>
<dbReference type="EMBL" id="JAENGZ010001142">
    <property type="protein sequence ID" value="KAG6950331.1"/>
    <property type="molecule type" value="Genomic_DNA"/>
</dbReference>
<feature type="region of interest" description="Disordered" evidence="1">
    <location>
        <begin position="80"/>
        <end position="119"/>
    </location>
</feature>